<dbReference type="SUPFAM" id="SSF48452">
    <property type="entry name" value="TPR-like"/>
    <property type="match status" value="1"/>
</dbReference>
<proteinExistence type="predicted"/>
<keyword evidence="3 4" id="KW-0802">TPR repeat</keyword>
<evidence type="ECO:0000256" key="4">
    <source>
        <dbReference type="PROSITE-ProRule" id="PRU00339"/>
    </source>
</evidence>
<gene>
    <name evidence="6" type="ORF">GSLYS_00003122001</name>
</gene>
<sequence>MAMEVSAEENPSKRSLENKTGGDNVETKIFKDSSCDQVLTKIIIETGIPFSCPNLESVCTFDIEFNCSETNNHVNDLKESLGLKDSKTIEHKLGSSESKFKVLLEKCVMTMCSGEVSMFRISACIPSVSSETNKIDKLCITIHLRSFKSVTPLWQSSSQEKYNLALFHKENGTNFFKAGKIEAAFLQYSVAVKYLICILECTDVSIREIDQEKKDKIKEYNSLKHVCYLNIAACHSKVGHHSNVISSCSKALEIEENSVKGLYRRAQAYKASGQLNEARSDLMKALKLEPKNKVVASFLQECL</sequence>
<dbReference type="AlphaFoldDB" id="A0AAV2H5I1"/>
<dbReference type="PANTHER" id="PTHR46512:SF10">
    <property type="entry name" value="FK506-BINDING PROTEIN-LIKE"/>
    <property type="match status" value="1"/>
</dbReference>
<feature type="repeat" description="TPR" evidence="4">
    <location>
        <begin position="259"/>
        <end position="292"/>
    </location>
</feature>
<dbReference type="InterPro" id="IPR050754">
    <property type="entry name" value="FKBP4/5/8-like"/>
</dbReference>
<keyword evidence="1" id="KW-0597">Phosphoprotein</keyword>
<feature type="region of interest" description="Disordered" evidence="5">
    <location>
        <begin position="1"/>
        <end position="21"/>
    </location>
</feature>
<dbReference type="EMBL" id="CAXITT010000040">
    <property type="protein sequence ID" value="CAL1528952.1"/>
    <property type="molecule type" value="Genomic_DNA"/>
</dbReference>
<dbReference type="InterPro" id="IPR011990">
    <property type="entry name" value="TPR-like_helical_dom_sf"/>
</dbReference>
<accession>A0AAV2H5I1</accession>
<organism evidence="6 7">
    <name type="scientific">Lymnaea stagnalis</name>
    <name type="common">Great pond snail</name>
    <name type="synonym">Helix stagnalis</name>
    <dbReference type="NCBI Taxonomy" id="6523"/>
    <lineage>
        <taxon>Eukaryota</taxon>
        <taxon>Metazoa</taxon>
        <taxon>Spiralia</taxon>
        <taxon>Lophotrochozoa</taxon>
        <taxon>Mollusca</taxon>
        <taxon>Gastropoda</taxon>
        <taxon>Heterobranchia</taxon>
        <taxon>Euthyneura</taxon>
        <taxon>Panpulmonata</taxon>
        <taxon>Hygrophila</taxon>
        <taxon>Lymnaeoidea</taxon>
        <taxon>Lymnaeidae</taxon>
        <taxon>Lymnaea</taxon>
    </lineage>
</organism>
<evidence type="ECO:0000313" key="7">
    <source>
        <dbReference type="Proteomes" id="UP001497497"/>
    </source>
</evidence>
<dbReference type="InterPro" id="IPR013105">
    <property type="entry name" value="TPR_2"/>
</dbReference>
<evidence type="ECO:0000256" key="5">
    <source>
        <dbReference type="SAM" id="MobiDB-lite"/>
    </source>
</evidence>
<protein>
    <recommendedName>
        <fullName evidence="8">BDBT FKBP like N-terminal domain-containing protein</fullName>
    </recommendedName>
</protein>
<keyword evidence="2" id="KW-0677">Repeat</keyword>
<comment type="caution">
    <text evidence="6">The sequence shown here is derived from an EMBL/GenBank/DDBJ whole genome shotgun (WGS) entry which is preliminary data.</text>
</comment>
<keyword evidence="7" id="KW-1185">Reference proteome</keyword>
<dbReference type="Gene3D" id="1.25.40.10">
    <property type="entry name" value="Tetratricopeptide repeat domain"/>
    <property type="match status" value="1"/>
</dbReference>
<evidence type="ECO:0008006" key="8">
    <source>
        <dbReference type="Google" id="ProtNLM"/>
    </source>
</evidence>
<dbReference type="SMART" id="SM00028">
    <property type="entry name" value="TPR"/>
    <property type="match status" value="2"/>
</dbReference>
<dbReference type="Pfam" id="PF07719">
    <property type="entry name" value="TPR_2"/>
    <property type="match status" value="1"/>
</dbReference>
<reference evidence="6 7" key="1">
    <citation type="submission" date="2024-04" db="EMBL/GenBank/DDBJ databases">
        <authorList>
            <consortium name="Genoscope - CEA"/>
            <person name="William W."/>
        </authorList>
    </citation>
    <scope>NUCLEOTIDE SEQUENCE [LARGE SCALE GENOMIC DNA]</scope>
</reference>
<dbReference type="InterPro" id="IPR019734">
    <property type="entry name" value="TPR_rpt"/>
</dbReference>
<dbReference type="PROSITE" id="PS50005">
    <property type="entry name" value="TPR"/>
    <property type="match status" value="1"/>
</dbReference>
<name>A0AAV2H5I1_LYMST</name>
<evidence type="ECO:0000256" key="3">
    <source>
        <dbReference type="ARBA" id="ARBA00022803"/>
    </source>
</evidence>
<evidence type="ECO:0000313" key="6">
    <source>
        <dbReference type="EMBL" id="CAL1528952.1"/>
    </source>
</evidence>
<dbReference type="Proteomes" id="UP001497497">
    <property type="component" value="Unassembled WGS sequence"/>
</dbReference>
<evidence type="ECO:0000256" key="1">
    <source>
        <dbReference type="ARBA" id="ARBA00022553"/>
    </source>
</evidence>
<dbReference type="PANTHER" id="PTHR46512">
    <property type="entry name" value="PEPTIDYLPROLYL ISOMERASE"/>
    <property type="match status" value="1"/>
</dbReference>
<evidence type="ECO:0000256" key="2">
    <source>
        <dbReference type="ARBA" id="ARBA00022737"/>
    </source>
</evidence>